<dbReference type="CDD" id="cd05260">
    <property type="entry name" value="GDP_MD_SDR_e"/>
    <property type="match status" value="1"/>
</dbReference>
<comment type="similarity">
    <text evidence="3 7">Belongs to the NAD(P)-dependent epimerase/dehydratase family. GDP-mannose 4,6-dehydratase subfamily.</text>
</comment>
<dbReference type="AlphaFoldDB" id="A0A212LZ47"/>
<proteinExistence type="inferred from homology"/>
<dbReference type="HAMAP" id="MF_00955">
    <property type="entry name" value="GDP_Man_dehydratase"/>
    <property type="match status" value="1"/>
</dbReference>
<evidence type="ECO:0000256" key="7">
    <source>
        <dbReference type="HAMAP-Rule" id="MF_00955"/>
    </source>
</evidence>
<dbReference type="Pfam" id="PF16363">
    <property type="entry name" value="GDP_Man_Dehyd"/>
    <property type="match status" value="1"/>
</dbReference>
<dbReference type="PANTHER" id="PTHR43715">
    <property type="entry name" value="GDP-MANNOSE 4,6-DEHYDRATASE"/>
    <property type="match status" value="1"/>
</dbReference>
<evidence type="ECO:0000259" key="8">
    <source>
        <dbReference type="Pfam" id="PF16363"/>
    </source>
</evidence>
<name>A0A212LZ47_9FIRM</name>
<protein>
    <recommendedName>
        <fullName evidence="4 7">GDP-mannose 4,6-dehydratase</fullName>
        <ecNumber evidence="4 7">4.2.1.47</ecNumber>
    </recommendedName>
    <alternativeName>
        <fullName evidence="7">GDP-D-mannose dehydratase</fullName>
    </alternativeName>
</protein>
<comment type="cofactor">
    <cofactor evidence="2 7">
        <name>NADP(+)</name>
        <dbReference type="ChEBI" id="CHEBI:58349"/>
    </cofactor>
</comment>
<keyword evidence="7" id="KW-0521">NADP</keyword>
<evidence type="ECO:0000256" key="1">
    <source>
        <dbReference type="ARBA" id="ARBA00000188"/>
    </source>
</evidence>
<dbReference type="EC" id="4.2.1.47" evidence="4 7"/>
<keyword evidence="5 7" id="KW-0456">Lyase</keyword>
<accession>A0A212LZ47</accession>
<dbReference type="EMBL" id="FMJE01000005">
    <property type="protein sequence ID" value="SCM82801.1"/>
    <property type="molecule type" value="Genomic_DNA"/>
</dbReference>
<evidence type="ECO:0000313" key="9">
    <source>
        <dbReference type="EMBL" id="SCM82801.1"/>
    </source>
</evidence>
<dbReference type="RefSeq" id="WP_288185386.1">
    <property type="nucleotide sequence ID" value="NZ_LT608335.1"/>
</dbReference>
<comment type="catalytic activity">
    <reaction evidence="1 7">
        <text>GDP-alpha-D-mannose = GDP-4-dehydro-alpha-D-rhamnose + H2O</text>
        <dbReference type="Rhea" id="RHEA:23820"/>
        <dbReference type="ChEBI" id="CHEBI:15377"/>
        <dbReference type="ChEBI" id="CHEBI:57527"/>
        <dbReference type="ChEBI" id="CHEBI:57964"/>
        <dbReference type="EC" id="4.2.1.47"/>
    </reaction>
</comment>
<dbReference type="GO" id="GO:0070401">
    <property type="term" value="F:NADP+ binding"/>
    <property type="evidence" value="ECO:0007669"/>
    <property type="project" value="UniProtKB-UniRule"/>
</dbReference>
<evidence type="ECO:0000256" key="5">
    <source>
        <dbReference type="ARBA" id="ARBA00023239"/>
    </source>
</evidence>
<dbReference type="NCBIfam" id="TIGR01472">
    <property type="entry name" value="gmd"/>
    <property type="match status" value="1"/>
</dbReference>
<sequence length="362" mass="41261">MQKVALITGITGQDGAYLAEFLLNKGYHVHGIKRRSSQFNTDRIDHLYQDIHETGISLFLHYGDLTDSTNLIRIIQQVQPDEIYNLAAQSHVQVSFETPEYTANADAVGTLRLLEAIRLLGLTAKTRIYQASTSELFGKVQEIPQKETTPFYPRSPYAAAKIYAYWITVNYREAYGIYACNGILFNHESPIRGETFVTRKITRSVARIKLGLQKNLYLGNLDAKRDWGYAGDYVKAMWMILQQDHPDDYVIATGESHSVREFVELAFRYAGIDIVWRDSGLAEKGIEAVSGKEIVHIDHRYFRPTEVDFLLGDPTKAKEKLGWKSETSFEKLVSMMVAEDLKNAQRDLLCKKNGFKISNWSE</sequence>
<evidence type="ECO:0000256" key="3">
    <source>
        <dbReference type="ARBA" id="ARBA00009263"/>
    </source>
</evidence>
<gene>
    <name evidence="7 9" type="primary">gmd</name>
    <name evidence="9" type="ORF">KL86SPO_50573</name>
</gene>
<dbReference type="Gene3D" id="3.90.25.10">
    <property type="entry name" value="UDP-galactose 4-epimerase, domain 1"/>
    <property type="match status" value="1"/>
</dbReference>
<dbReference type="GO" id="GO:0042351">
    <property type="term" value="P:'de novo' GDP-L-fucose biosynthetic process"/>
    <property type="evidence" value="ECO:0007669"/>
    <property type="project" value="TreeGrafter"/>
</dbReference>
<dbReference type="Gene3D" id="3.40.50.720">
    <property type="entry name" value="NAD(P)-binding Rossmann-like Domain"/>
    <property type="match status" value="1"/>
</dbReference>
<evidence type="ECO:0000256" key="6">
    <source>
        <dbReference type="ARBA" id="ARBA00059383"/>
    </source>
</evidence>
<feature type="domain" description="NAD(P)-binding" evidence="8">
    <location>
        <begin position="6"/>
        <end position="336"/>
    </location>
</feature>
<comment type="caution">
    <text evidence="7">Lacks conserved residue(s) required for the propagation of feature annotation.</text>
</comment>
<comment type="function">
    <text evidence="6 7">Catalyzes the conversion of GDP-D-mannose to GDP-4-dehydro-6-deoxy-D-mannose.</text>
</comment>
<evidence type="ECO:0000256" key="2">
    <source>
        <dbReference type="ARBA" id="ARBA00001937"/>
    </source>
</evidence>
<dbReference type="FunFam" id="3.40.50.720:FF:000924">
    <property type="entry name" value="GDP-mannose 4,6 dehydratase"/>
    <property type="match status" value="1"/>
</dbReference>
<dbReference type="SUPFAM" id="SSF51735">
    <property type="entry name" value="NAD(P)-binding Rossmann-fold domains"/>
    <property type="match status" value="1"/>
</dbReference>
<dbReference type="GO" id="GO:0008446">
    <property type="term" value="F:GDP-mannose 4,6-dehydratase activity"/>
    <property type="evidence" value="ECO:0007669"/>
    <property type="project" value="UniProtKB-UniRule"/>
</dbReference>
<dbReference type="InterPro" id="IPR006368">
    <property type="entry name" value="GDP_Man_deHydtase"/>
</dbReference>
<evidence type="ECO:0000256" key="4">
    <source>
        <dbReference type="ARBA" id="ARBA00011989"/>
    </source>
</evidence>
<dbReference type="InterPro" id="IPR036291">
    <property type="entry name" value="NAD(P)-bd_dom_sf"/>
</dbReference>
<reference evidence="9" key="1">
    <citation type="submission" date="2016-08" db="EMBL/GenBank/DDBJ databases">
        <authorList>
            <person name="Seilhamer J.J."/>
        </authorList>
    </citation>
    <scope>NUCLEOTIDE SEQUENCE</scope>
    <source>
        <strain evidence="9">86</strain>
    </source>
</reference>
<dbReference type="InterPro" id="IPR016040">
    <property type="entry name" value="NAD(P)-bd_dom"/>
</dbReference>
<organism evidence="9">
    <name type="scientific">uncultured Sporomusa sp</name>
    <dbReference type="NCBI Taxonomy" id="307249"/>
    <lineage>
        <taxon>Bacteria</taxon>
        <taxon>Bacillati</taxon>
        <taxon>Bacillota</taxon>
        <taxon>Negativicutes</taxon>
        <taxon>Selenomonadales</taxon>
        <taxon>Sporomusaceae</taxon>
        <taxon>Sporomusa</taxon>
        <taxon>environmental samples</taxon>
    </lineage>
</organism>
<dbReference type="PANTHER" id="PTHR43715:SF1">
    <property type="entry name" value="GDP-MANNOSE 4,6 DEHYDRATASE"/>
    <property type="match status" value="1"/>
</dbReference>